<gene>
    <name evidence="1" type="primary">LOC109200182</name>
</gene>
<dbReference type="SUPFAM" id="SSF52540">
    <property type="entry name" value="P-loop containing nucleoside triphosphate hydrolases"/>
    <property type="match status" value="1"/>
</dbReference>
<dbReference type="Ensembl" id="ENSONIT00000087556.1">
    <property type="protein sequence ID" value="ENSONIP00000046191.1"/>
    <property type="gene ID" value="ENSONIG00000036403.1"/>
</dbReference>
<evidence type="ECO:0000313" key="2">
    <source>
        <dbReference type="Proteomes" id="UP000005207"/>
    </source>
</evidence>
<dbReference type="PANTHER" id="PTHR47308:SF1">
    <property type="entry name" value="NUCLEAR GTPASE SLIP-GC"/>
    <property type="match status" value="1"/>
</dbReference>
<reference evidence="1" key="2">
    <citation type="submission" date="2025-08" db="UniProtKB">
        <authorList>
            <consortium name="Ensembl"/>
        </authorList>
    </citation>
    <scope>IDENTIFICATION</scope>
</reference>
<accession>A0A669CHD7</accession>
<name>A0A669CHD7_ORENI</name>
<reference evidence="2" key="1">
    <citation type="submission" date="2012-01" db="EMBL/GenBank/DDBJ databases">
        <title>The Genome Sequence of Oreochromis niloticus (Nile Tilapia).</title>
        <authorList>
            <consortium name="Broad Institute Genome Assembly Team"/>
            <consortium name="Broad Institute Sequencing Platform"/>
            <person name="Di Palma F."/>
            <person name="Johnson J."/>
            <person name="Lander E.S."/>
            <person name="Lindblad-Toh K."/>
        </authorList>
    </citation>
    <scope>NUCLEOTIDE SEQUENCE [LARGE SCALE GENOMIC DNA]</scope>
</reference>
<evidence type="ECO:0000313" key="1">
    <source>
        <dbReference type="Ensembl" id="ENSONIP00000046191.1"/>
    </source>
</evidence>
<proteinExistence type="predicted"/>
<dbReference type="GO" id="GO:0003924">
    <property type="term" value="F:GTPase activity"/>
    <property type="evidence" value="ECO:0007669"/>
    <property type="project" value="TreeGrafter"/>
</dbReference>
<dbReference type="InterPro" id="IPR027417">
    <property type="entry name" value="P-loop_NTPase"/>
</dbReference>
<dbReference type="AlphaFoldDB" id="A0A669CHD7"/>
<dbReference type="GeneTree" id="ENSGT00390000007091"/>
<organism evidence="1 2">
    <name type="scientific">Oreochromis niloticus</name>
    <name type="common">Nile tilapia</name>
    <name type="synonym">Tilapia nilotica</name>
    <dbReference type="NCBI Taxonomy" id="8128"/>
    <lineage>
        <taxon>Eukaryota</taxon>
        <taxon>Metazoa</taxon>
        <taxon>Chordata</taxon>
        <taxon>Craniata</taxon>
        <taxon>Vertebrata</taxon>
        <taxon>Euteleostomi</taxon>
        <taxon>Actinopterygii</taxon>
        <taxon>Neopterygii</taxon>
        <taxon>Teleostei</taxon>
        <taxon>Neoteleostei</taxon>
        <taxon>Acanthomorphata</taxon>
        <taxon>Ovalentaria</taxon>
        <taxon>Cichlomorphae</taxon>
        <taxon>Cichliformes</taxon>
        <taxon>Cichlidae</taxon>
        <taxon>African cichlids</taxon>
        <taxon>Pseudocrenilabrinae</taxon>
        <taxon>Oreochromini</taxon>
        <taxon>Oreochromis</taxon>
    </lineage>
</organism>
<dbReference type="Proteomes" id="UP000005207">
    <property type="component" value="Linkage group LG4"/>
</dbReference>
<protein>
    <submittedName>
        <fullName evidence="1">Nuclear GTPase SLIP-GC-like</fullName>
    </submittedName>
</protein>
<dbReference type="Gene3D" id="3.40.50.300">
    <property type="entry name" value="P-loop containing nucleotide triphosphate hydrolases"/>
    <property type="match status" value="1"/>
</dbReference>
<dbReference type="PANTHER" id="PTHR47308">
    <property type="entry name" value="NUCLEAR GTPASE SLIP-GC"/>
    <property type="match status" value="1"/>
</dbReference>
<dbReference type="InterPro" id="IPR053082">
    <property type="entry name" value="Nuclear_GTPase_SLIP-GC"/>
</dbReference>
<reference evidence="1" key="3">
    <citation type="submission" date="2025-09" db="UniProtKB">
        <authorList>
            <consortium name="Ensembl"/>
        </authorList>
    </citation>
    <scope>IDENTIFICATION</scope>
</reference>
<keyword evidence="2" id="KW-1185">Reference proteome</keyword>
<sequence>MVFVKHFARTEIRLHCLYYLLQANELSAKFVNYTRSDSKQGEGNEGKTWFWPLVKCVTVRVPNNPLLQHVTLVDLPGNGDCNKSRDQMWKGIVGDCSTVWIVTEINRAASEKEAWDILESVSSLIGNGGECQQIHFICTKSDLLDDSDDLSSADIHDRIVKRNMQAKDGVKKAFNKRTRIKKHFTDDSFKVFTVSSREFLKGKHLSPQETEITKLQGFLQELNDCHSETVNYVNGAYGILSLIQGANSRGVDSKKGEVCAELERIMNLQLENVRKEMEETYMAFEKCLNDGVEKSKRSYGEKLKNFLYRGKKGGAFHRVLKCVVENGGVHKPKNGTLINLNMKLASGLIDSIDEEFRKTFPNDSERGAFSGVINEFSLNTDSLTEKYKSAELQFRFLKTEEEKIKAKLNRMMRKQKKRVYSSLIETIEDIMEEGYKKAAEFEGEGVLYNMRETIENHVHSKKDMFELAKNTMLEKLHSLMVNILEILKKIMKESIERSFKTDGSSLPDVSTELEMVKKYCDQLAASLDDETSLDLLTG</sequence>